<dbReference type="SMART" id="SM00082">
    <property type="entry name" value="LRRCT"/>
    <property type="match status" value="1"/>
</dbReference>
<dbReference type="Proteomes" id="UP001151699">
    <property type="component" value="Chromosome B"/>
</dbReference>
<accession>A0A9Q0N5Z4</accession>
<dbReference type="InterPro" id="IPR003598">
    <property type="entry name" value="Ig_sub2"/>
</dbReference>
<evidence type="ECO:0000256" key="20">
    <source>
        <dbReference type="ARBA" id="ARBA00047610"/>
    </source>
</evidence>
<dbReference type="Gene3D" id="2.60.40.10">
    <property type="entry name" value="Immunoglobulins"/>
    <property type="match status" value="4"/>
</dbReference>
<dbReference type="Pfam" id="PF00093">
    <property type="entry name" value="VWC"/>
    <property type="match status" value="1"/>
</dbReference>
<keyword evidence="31" id="KW-1185">Reference proteome</keyword>
<dbReference type="SUPFAM" id="SSF48726">
    <property type="entry name" value="Immunoglobulin"/>
    <property type="match status" value="4"/>
</dbReference>
<dbReference type="FunFam" id="2.60.40.10:FF:001851">
    <property type="entry name" value="Peroxidasin"/>
    <property type="match status" value="1"/>
</dbReference>
<name>A0A9Q0N5Z4_9DIPT</name>
<evidence type="ECO:0000313" key="31">
    <source>
        <dbReference type="Proteomes" id="UP001151699"/>
    </source>
</evidence>
<dbReference type="PROSITE" id="PS50184">
    <property type="entry name" value="VWFC_2"/>
    <property type="match status" value="1"/>
</dbReference>
<evidence type="ECO:0000256" key="12">
    <source>
        <dbReference type="ARBA" id="ARBA00022837"/>
    </source>
</evidence>
<comment type="catalytic activity">
    <reaction evidence="20">
        <text>L-lysyl-[collagen] + L-methionyl-[collagen] + H2O2 = [collagen]-L-lysyl-N-S-L-methionyl-[collagen] + 2 H2O + H(+)</text>
        <dbReference type="Rhea" id="RHEA:66020"/>
        <dbReference type="Rhea" id="RHEA-COMP:12751"/>
        <dbReference type="Rhea" id="RHEA-COMP:16949"/>
        <dbReference type="Rhea" id="RHEA-COMP:16951"/>
        <dbReference type="ChEBI" id="CHEBI:15377"/>
        <dbReference type="ChEBI" id="CHEBI:15378"/>
        <dbReference type="ChEBI" id="CHEBI:16044"/>
        <dbReference type="ChEBI" id="CHEBI:16240"/>
        <dbReference type="ChEBI" id="CHEBI:29969"/>
        <dbReference type="ChEBI" id="CHEBI:166867"/>
    </reaction>
    <physiologicalReaction direction="left-to-right" evidence="20">
        <dbReference type="Rhea" id="RHEA:66021"/>
    </physiologicalReaction>
</comment>
<dbReference type="GO" id="GO:0046872">
    <property type="term" value="F:metal ion binding"/>
    <property type="evidence" value="ECO:0007669"/>
    <property type="project" value="UniProtKB-KW"/>
</dbReference>
<evidence type="ECO:0000256" key="8">
    <source>
        <dbReference type="ARBA" id="ARBA00022617"/>
    </source>
</evidence>
<dbReference type="PROSITE" id="PS50835">
    <property type="entry name" value="IG_LIKE"/>
    <property type="match status" value="4"/>
</dbReference>
<evidence type="ECO:0000256" key="4">
    <source>
        <dbReference type="ARBA" id="ARBA00022475"/>
    </source>
</evidence>
<dbReference type="InterPro" id="IPR037120">
    <property type="entry name" value="Haem_peroxidase_sf_animal"/>
</dbReference>
<keyword evidence="18" id="KW-0393">Immunoglobulin domain</keyword>
<dbReference type="InterPro" id="IPR003591">
    <property type="entry name" value="Leu-rich_rpt_typical-subtyp"/>
</dbReference>
<dbReference type="InterPro" id="IPR036179">
    <property type="entry name" value="Ig-like_dom_sf"/>
</dbReference>
<feature type="domain" description="Ig-like" evidence="29">
    <location>
        <begin position="507"/>
        <end position="592"/>
    </location>
</feature>
<dbReference type="GO" id="GO:0006979">
    <property type="term" value="P:response to oxidative stress"/>
    <property type="evidence" value="ECO:0007669"/>
    <property type="project" value="InterPro"/>
</dbReference>
<dbReference type="GO" id="GO:0020037">
    <property type="term" value="F:heme binding"/>
    <property type="evidence" value="ECO:0007669"/>
    <property type="project" value="InterPro"/>
</dbReference>
<keyword evidence="13" id="KW-0560">Oxidoreductase</keyword>
<keyword evidence="7" id="KW-0433">Leucine-rich repeat</keyword>
<dbReference type="GO" id="GO:0005886">
    <property type="term" value="C:plasma membrane"/>
    <property type="evidence" value="ECO:0007669"/>
    <property type="project" value="UniProtKB-SubCell"/>
</dbReference>
<dbReference type="PROSITE" id="PS50292">
    <property type="entry name" value="PEROXIDASE_3"/>
    <property type="match status" value="1"/>
</dbReference>
<keyword evidence="8 25" id="KW-0349">Heme</keyword>
<evidence type="ECO:0000256" key="17">
    <source>
        <dbReference type="ARBA" id="ARBA00023180"/>
    </source>
</evidence>
<dbReference type="InterPro" id="IPR003599">
    <property type="entry name" value="Ig_sub"/>
</dbReference>
<evidence type="ECO:0000256" key="25">
    <source>
        <dbReference type="PIRSR" id="PIRSR619791-2"/>
    </source>
</evidence>
<keyword evidence="15" id="KW-0472">Membrane</keyword>
<dbReference type="InterPro" id="IPR001611">
    <property type="entry name" value="Leu-rich_rpt"/>
</dbReference>
<evidence type="ECO:0000256" key="3">
    <source>
        <dbReference type="ARBA" id="ARBA00004613"/>
    </source>
</evidence>
<evidence type="ECO:0000256" key="22">
    <source>
        <dbReference type="ARBA" id="ARBA00048887"/>
    </source>
</evidence>
<dbReference type="Pfam" id="PF13927">
    <property type="entry name" value="Ig_3"/>
    <property type="match status" value="1"/>
</dbReference>
<dbReference type="CDD" id="cd09826">
    <property type="entry name" value="peroxidasin_like"/>
    <property type="match status" value="1"/>
</dbReference>
<dbReference type="FunFam" id="1.10.640.10:FF:000001">
    <property type="entry name" value="Peroxidasin homolog"/>
    <property type="match status" value="1"/>
</dbReference>
<evidence type="ECO:0000256" key="21">
    <source>
        <dbReference type="ARBA" id="ARBA00048396"/>
    </source>
</evidence>
<feature type="coiled-coil region" evidence="26">
    <location>
        <begin position="1359"/>
        <end position="1393"/>
    </location>
</feature>
<evidence type="ECO:0000256" key="5">
    <source>
        <dbReference type="ARBA" id="ARBA00022525"/>
    </source>
</evidence>
<dbReference type="PANTHER" id="PTHR11475">
    <property type="entry name" value="OXIDASE/PEROXIDASE"/>
    <property type="match status" value="1"/>
</dbReference>
<dbReference type="FunFam" id="2.60.40.10:FF:000189">
    <property type="entry name" value="Neogenin isoform 3"/>
    <property type="match status" value="1"/>
</dbReference>
<keyword evidence="10 27" id="KW-0732">Signal</keyword>
<evidence type="ECO:0000256" key="15">
    <source>
        <dbReference type="ARBA" id="ARBA00023136"/>
    </source>
</evidence>
<evidence type="ECO:0000256" key="9">
    <source>
        <dbReference type="ARBA" id="ARBA00022723"/>
    </source>
</evidence>
<feature type="binding site" description="axial binding residue" evidence="25">
    <location>
        <position position="1058"/>
    </location>
    <ligand>
        <name>heme b</name>
        <dbReference type="ChEBI" id="CHEBI:60344"/>
    </ligand>
    <ligandPart>
        <name>Fe</name>
        <dbReference type="ChEBI" id="CHEBI:18248"/>
    </ligandPart>
</feature>
<keyword evidence="6" id="KW-0575">Peroxidase</keyword>
<feature type="domain" description="Ig-like" evidence="29">
    <location>
        <begin position="323"/>
        <end position="410"/>
    </location>
</feature>
<evidence type="ECO:0000256" key="11">
    <source>
        <dbReference type="ARBA" id="ARBA00022737"/>
    </source>
</evidence>
<dbReference type="Gene3D" id="6.20.200.20">
    <property type="match status" value="1"/>
</dbReference>
<dbReference type="Gene3D" id="3.80.10.10">
    <property type="entry name" value="Ribonuclease Inhibitor"/>
    <property type="match status" value="2"/>
</dbReference>
<dbReference type="SMART" id="SM00369">
    <property type="entry name" value="LRR_TYP"/>
    <property type="match status" value="5"/>
</dbReference>
<keyword evidence="16" id="KW-1015">Disulfide bond</keyword>
<gene>
    <name evidence="30" type="primary">Pxn</name>
    <name evidence="30" type="ORF">Bhyg_08579</name>
</gene>
<dbReference type="InterPro" id="IPR019791">
    <property type="entry name" value="Haem_peroxidase_animal"/>
</dbReference>
<keyword evidence="26" id="KW-0175">Coiled coil</keyword>
<reference evidence="30" key="1">
    <citation type="submission" date="2022-07" db="EMBL/GenBank/DDBJ databases">
        <authorList>
            <person name="Trinca V."/>
            <person name="Uliana J.V.C."/>
            <person name="Torres T.T."/>
            <person name="Ward R.J."/>
            <person name="Monesi N."/>
        </authorList>
    </citation>
    <scope>NUCLEOTIDE SEQUENCE</scope>
    <source>
        <strain evidence="30">HSMRA1968</strain>
        <tissue evidence="30">Whole embryos</tissue>
    </source>
</reference>
<comment type="catalytic activity">
    <reaction evidence="21">
        <text>L-lysyl-[collagen] + L-methionyl-[collagen] + hypobromite = [collagen]-L-lysyl-N-S-L-methionyl-[collagen] + bromide + H2O + H(+)</text>
        <dbReference type="Rhea" id="RHEA:66024"/>
        <dbReference type="Rhea" id="RHEA-COMP:12751"/>
        <dbReference type="Rhea" id="RHEA-COMP:16949"/>
        <dbReference type="Rhea" id="RHEA-COMP:16951"/>
        <dbReference type="ChEBI" id="CHEBI:15377"/>
        <dbReference type="ChEBI" id="CHEBI:15378"/>
        <dbReference type="ChEBI" id="CHEBI:15858"/>
        <dbReference type="ChEBI" id="CHEBI:16044"/>
        <dbReference type="ChEBI" id="CHEBI:29250"/>
        <dbReference type="ChEBI" id="CHEBI:29969"/>
        <dbReference type="ChEBI" id="CHEBI:166867"/>
    </reaction>
    <physiologicalReaction direction="left-to-right" evidence="21">
        <dbReference type="Rhea" id="RHEA:66025"/>
    </physiologicalReaction>
</comment>
<dbReference type="GO" id="GO:0005615">
    <property type="term" value="C:extracellular space"/>
    <property type="evidence" value="ECO:0007669"/>
    <property type="project" value="TreeGrafter"/>
</dbReference>
<dbReference type="InterPro" id="IPR007110">
    <property type="entry name" value="Ig-like_dom"/>
</dbReference>
<keyword evidence="11" id="KW-0677">Repeat</keyword>
<dbReference type="PANTHER" id="PTHR11475:SF58">
    <property type="entry name" value="PEROXIDASIN"/>
    <property type="match status" value="1"/>
</dbReference>
<dbReference type="Pfam" id="PF03098">
    <property type="entry name" value="An_peroxidase"/>
    <property type="match status" value="1"/>
</dbReference>
<evidence type="ECO:0000256" key="14">
    <source>
        <dbReference type="ARBA" id="ARBA00023004"/>
    </source>
</evidence>
<evidence type="ECO:0000256" key="18">
    <source>
        <dbReference type="ARBA" id="ARBA00023319"/>
    </source>
</evidence>
<evidence type="ECO:0000256" key="27">
    <source>
        <dbReference type="SAM" id="SignalP"/>
    </source>
</evidence>
<evidence type="ECO:0000259" key="28">
    <source>
        <dbReference type="PROSITE" id="PS50184"/>
    </source>
</evidence>
<dbReference type="Pfam" id="PF13855">
    <property type="entry name" value="LRR_8"/>
    <property type="match status" value="1"/>
</dbReference>
<evidence type="ECO:0000256" key="24">
    <source>
        <dbReference type="ARBA" id="ARBA00061342"/>
    </source>
</evidence>
<dbReference type="SUPFAM" id="SSF48113">
    <property type="entry name" value="Heme-dependent peroxidases"/>
    <property type="match status" value="1"/>
</dbReference>
<keyword evidence="9 25" id="KW-0479">Metal-binding</keyword>
<dbReference type="SUPFAM" id="SSF52058">
    <property type="entry name" value="L domain-like"/>
    <property type="match status" value="1"/>
</dbReference>
<dbReference type="SUPFAM" id="SSF57603">
    <property type="entry name" value="FnI-like domain"/>
    <property type="match status" value="1"/>
</dbReference>
<dbReference type="SMART" id="SM00409">
    <property type="entry name" value="IG"/>
    <property type="match status" value="4"/>
</dbReference>
<comment type="catalytic activity">
    <reaction evidence="23">
        <text>hypobromite + L-tyrosyl-[protein] + H(+) = 3-bromo-L-tyrosyl-[protein] + H2O</text>
        <dbReference type="Rhea" id="RHEA:69356"/>
        <dbReference type="Rhea" id="RHEA-COMP:10136"/>
        <dbReference type="Rhea" id="RHEA-COMP:17686"/>
        <dbReference type="ChEBI" id="CHEBI:15377"/>
        <dbReference type="ChEBI" id="CHEBI:15378"/>
        <dbReference type="ChEBI" id="CHEBI:29250"/>
        <dbReference type="ChEBI" id="CHEBI:46858"/>
        <dbReference type="ChEBI" id="CHEBI:183512"/>
    </reaction>
    <physiologicalReaction direction="left-to-right" evidence="23">
        <dbReference type="Rhea" id="RHEA:69357"/>
    </physiologicalReaction>
</comment>
<evidence type="ECO:0000256" key="16">
    <source>
        <dbReference type="ARBA" id="ARBA00023157"/>
    </source>
</evidence>
<evidence type="ECO:0000256" key="13">
    <source>
        <dbReference type="ARBA" id="ARBA00023002"/>
    </source>
</evidence>
<dbReference type="SMART" id="SM00408">
    <property type="entry name" value="IGc2"/>
    <property type="match status" value="4"/>
</dbReference>
<dbReference type="Pfam" id="PF07679">
    <property type="entry name" value="I-set"/>
    <property type="match status" value="3"/>
</dbReference>
<comment type="subcellular location">
    <subcellularLocation>
        <location evidence="2">Cell membrane</location>
    </subcellularLocation>
    <subcellularLocation>
        <location evidence="3">Secreted</location>
    </subcellularLocation>
</comment>
<protein>
    <submittedName>
        <fullName evidence="30">Peroxidasin</fullName>
    </submittedName>
</protein>
<keyword evidence="17" id="KW-0325">Glycoprotein</keyword>
<evidence type="ECO:0000256" key="26">
    <source>
        <dbReference type="SAM" id="Coils"/>
    </source>
</evidence>
<dbReference type="SMART" id="SM00013">
    <property type="entry name" value="LRRNT"/>
    <property type="match status" value="1"/>
</dbReference>
<dbReference type="InterPro" id="IPR010255">
    <property type="entry name" value="Haem_peroxidase_sf"/>
</dbReference>
<evidence type="ECO:0000256" key="19">
    <source>
        <dbReference type="ARBA" id="ARBA00047544"/>
    </source>
</evidence>
<dbReference type="PRINTS" id="PR00457">
    <property type="entry name" value="ANPEROXIDASE"/>
</dbReference>
<organism evidence="30 31">
    <name type="scientific">Pseudolycoriella hygida</name>
    <dbReference type="NCBI Taxonomy" id="35572"/>
    <lineage>
        <taxon>Eukaryota</taxon>
        <taxon>Metazoa</taxon>
        <taxon>Ecdysozoa</taxon>
        <taxon>Arthropoda</taxon>
        <taxon>Hexapoda</taxon>
        <taxon>Insecta</taxon>
        <taxon>Pterygota</taxon>
        <taxon>Neoptera</taxon>
        <taxon>Endopterygota</taxon>
        <taxon>Diptera</taxon>
        <taxon>Nematocera</taxon>
        <taxon>Sciaroidea</taxon>
        <taxon>Sciaridae</taxon>
        <taxon>Pseudolycoriella</taxon>
    </lineage>
</organism>
<evidence type="ECO:0000256" key="7">
    <source>
        <dbReference type="ARBA" id="ARBA00022614"/>
    </source>
</evidence>
<feature type="domain" description="VWFC" evidence="28">
    <location>
        <begin position="1396"/>
        <end position="1457"/>
    </location>
</feature>
<comment type="cofactor">
    <cofactor evidence="1">
        <name>heme b</name>
        <dbReference type="ChEBI" id="CHEBI:60344"/>
    </cofactor>
</comment>
<evidence type="ECO:0000313" key="30">
    <source>
        <dbReference type="EMBL" id="KAJ6643616.1"/>
    </source>
</evidence>
<evidence type="ECO:0000256" key="6">
    <source>
        <dbReference type="ARBA" id="ARBA00022559"/>
    </source>
</evidence>
<evidence type="ECO:0000259" key="29">
    <source>
        <dbReference type="PROSITE" id="PS50835"/>
    </source>
</evidence>
<feature type="domain" description="Ig-like" evidence="29">
    <location>
        <begin position="413"/>
        <end position="499"/>
    </location>
</feature>
<proteinExistence type="inferred from homology"/>
<dbReference type="InterPro" id="IPR032675">
    <property type="entry name" value="LRR_dom_sf"/>
</dbReference>
<feature type="domain" description="Ig-like" evidence="29">
    <location>
        <begin position="217"/>
        <end position="302"/>
    </location>
</feature>
<dbReference type="InterPro" id="IPR000483">
    <property type="entry name" value="Cys-rich_flank_reg_C"/>
</dbReference>
<evidence type="ECO:0000256" key="2">
    <source>
        <dbReference type="ARBA" id="ARBA00004236"/>
    </source>
</evidence>
<dbReference type="InterPro" id="IPR013783">
    <property type="entry name" value="Ig-like_fold"/>
</dbReference>
<comment type="catalytic activity">
    <reaction evidence="22">
        <text>L-tyrosyl-[protein] + bromide + H2O2 + H(+) = 3-bromo-L-tyrosyl-[protein] + 2 H2O</text>
        <dbReference type="Rhea" id="RHEA:69360"/>
        <dbReference type="Rhea" id="RHEA-COMP:10136"/>
        <dbReference type="Rhea" id="RHEA-COMP:17686"/>
        <dbReference type="ChEBI" id="CHEBI:15377"/>
        <dbReference type="ChEBI" id="CHEBI:15378"/>
        <dbReference type="ChEBI" id="CHEBI:15858"/>
        <dbReference type="ChEBI" id="CHEBI:16240"/>
        <dbReference type="ChEBI" id="CHEBI:46858"/>
        <dbReference type="ChEBI" id="CHEBI:183512"/>
    </reaction>
    <physiologicalReaction direction="left-to-right" evidence="22">
        <dbReference type="Rhea" id="RHEA:69361"/>
    </physiologicalReaction>
</comment>
<dbReference type="GO" id="GO:0004601">
    <property type="term" value="F:peroxidase activity"/>
    <property type="evidence" value="ECO:0007669"/>
    <property type="project" value="UniProtKB-KW"/>
</dbReference>
<comment type="catalytic activity">
    <reaction evidence="19">
        <text>bromide + H2O2 = hypobromite + H2O</text>
        <dbReference type="Rhea" id="RHEA:66016"/>
        <dbReference type="ChEBI" id="CHEBI:15377"/>
        <dbReference type="ChEBI" id="CHEBI:15858"/>
        <dbReference type="ChEBI" id="CHEBI:16240"/>
        <dbReference type="ChEBI" id="CHEBI:29250"/>
    </reaction>
    <physiologicalReaction direction="left-to-right" evidence="19">
        <dbReference type="Rhea" id="RHEA:66017"/>
    </physiologicalReaction>
</comment>
<dbReference type="InterPro" id="IPR001007">
    <property type="entry name" value="VWF_dom"/>
</dbReference>
<comment type="similarity">
    <text evidence="24">Belongs to the peroxidase family. XPO subfamily.</text>
</comment>
<evidence type="ECO:0000256" key="23">
    <source>
        <dbReference type="ARBA" id="ARBA00049501"/>
    </source>
</evidence>
<dbReference type="PROSITE" id="PS51450">
    <property type="entry name" value="LRR"/>
    <property type="match status" value="1"/>
</dbReference>
<keyword evidence="5" id="KW-0964">Secreted</keyword>
<comment type="caution">
    <text evidence="30">The sequence shown here is derived from an EMBL/GenBank/DDBJ whole genome shotgun (WGS) entry which is preliminary data.</text>
</comment>
<keyword evidence="4" id="KW-1003">Cell membrane</keyword>
<dbReference type="SMART" id="SM00214">
    <property type="entry name" value="VWC"/>
    <property type="match status" value="1"/>
</dbReference>
<feature type="chain" id="PRO_5040158931" evidence="27">
    <location>
        <begin position="32"/>
        <end position="1470"/>
    </location>
</feature>
<dbReference type="EMBL" id="WJQU01000002">
    <property type="protein sequence ID" value="KAJ6643616.1"/>
    <property type="molecule type" value="Genomic_DNA"/>
</dbReference>
<keyword evidence="14 25" id="KW-0408">Iron</keyword>
<dbReference type="Gene3D" id="1.10.640.10">
    <property type="entry name" value="Haem peroxidase domain superfamily, animal type"/>
    <property type="match status" value="1"/>
</dbReference>
<dbReference type="InterPro" id="IPR000372">
    <property type="entry name" value="LRRNT"/>
</dbReference>
<keyword evidence="12" id="KW-0106">Calcium</keyword>
<evidence type="ECO:0000256" key="10">
    <source>
        <dbReference type="ARBA" id="ARBA00022729"/>
    </source>
</evidence>
<dbReference type="OrthoDB" id="823504at2759"/>
<dbReference type="InterPro" id="IPR013098">
    <property type="entry name" value="Ig_I-set"/>
</dbReference>
<dbReference type="FunFam" id="2.60.40.10:FF:000273">
    <property type="entry name" value="contactin-3 isoform X1"/>
    <property type="match status" value="1"/>
</dbReference>
<dbReference type="InterPro" id="IPR034824">
    <property type="entry name" value="Peroxidasin_peroxidase"/>
</dbReference>
<sequence length="1470" mass="164796">MYIATRNFTPRMLLVHIVVLHFLCAFTSSSARECPVGCTCNERVVRCMRLQLTAIPQVPSDANILDLRYNFIREIPSNTFQGLSHLHTIFLNENQLRNVNSGAFHGLPSLKYLYLDKNRIANVSADAFQGLNHLDSLYLHNNKIGHLPDGLLDNLVSLKTLRLDNNEIVCNCELLWLLKLLKKSTSIVAEINCKTPDNLRAKSFLDLNETDLNCKMPKIMEEPKDTTVNVGETVSLKCHATGDPTPQIVWMQNSSKIAANNPRYHLLGDGTLKIADANPEVVGDYECMAQNAMGETKSRPIRMAVNYPNVIPKSDGGNRPSKPRIVLKPFDSIVSPYQDILLHCVATGHPSPRISWYLDDILLSFTDGIRVYPNGTLTIASPTVDDSGTYKCEASNYLGKETATADVHVNEMPYITLAPEDQTLKLGTYVVLECEATGQPTPKIWWKRGDTPVESSNRIFFGNDNTELHIDHIKESDEGTYVCVAENTIGATEAEAIVTIQKDVGPPTLIFEPYDIEAIPGTTIEMPCQGDGIPKPEIKWKKDGKSIIPSAKHRISPAGSLYIKKVNEQDAGRYECSLINSNGRATASGVVTISRNNEVLAPGDRYVRVAYAEASHEIDKAINQTVASLFGNNGTKSFHHSDFFKIFRYPNAPTRELARAAEIYERTLLNIRKHVDGGAMISSNASEFNYKDILSPKHLDLVAQLSGCQAHRIIPNCTNMCFHLKYRSIDGTCNNLQHSSWGASLTGFRRILQPIYENGFSSPIGWTKGKLYHGFPKPSARLVSTSVISTKVITQDETITHMVMQWGQFLDHDLDHAIPSVSSESWDGIDCKKSCEYAAPCYPIEVPENDPRIKNRRCIDLVRSSAICGSGMTSVFFENIQPREQINQLTSYIDASQVYGYSFQFAQDLRNLTTDDGLLRTGVNFPNQKTMLPFASPTDGIDCRRNIEESNVNCFTAGDIRVNEQIGLTAMHTIWMREHNRIATELKELNPHWDGDTLYQEARKIVGAEMQHITYAHWLPNILGRKGMEMLGEYKGYDPTVNPSVSNEFATAALRFGHTLINPILHRLNESFQPIPQGHLPLHKAFFAPWRMVYEGGVDPLLRGMFSVPAKLKMPTENLNTELTEKLFLTAHAVALDLAAINIQRSRDHGIPGYNEYRKVCNLTVAETFDDLRKEISSDVVRNKLKELYGHPGNIDIFVGGILEDQIDGARIGPLFRCILIEQFSRLRSGDRHWYENPSSFNPEQLSQIKLATLSRVLCDNGDNITKIGENAFHLADTQGGYKECTDLPKVNLGPWLNCNKCSGHADPSVRSVDPNIQNIDTNLPRQRRSIKMISNDTVQQLALNEFNVDFNEMNDERIEGLEFLIENFQKTLRQMKKKIKKLEHSCSNNKMKSHGHCVDDEGIKRLNDEVWSKDDCTKCQCRHHQVNCVTEKCSQLYCGQNMEVSQRLGECCPSCVISSTQSPVSVPVG</sequence>
<feature type="signal peptide" evidence="27">
    <location>
        <begin position="1"/>
        <end position="31"/>
    </location>
</feature>
<evidence type="ECO:0000256" key="1">
    <source>
        <dbReference type="ARBA" id="ARBA00001970"/>
    </source>
</evidence>